<sequence>MAPAETKTTGAVIGIDLGTTFSCVIVARNGKTEIIVNDQGNRTISSSVAFTNSDRLVDEAAKNQEALNPRRTIFDAKQLIGKKFDDPDLKRDLRYLPYLVVDRGGKPYVEISTASGEEEVNKTFSPEETSAMTLRKMKETAESYLGKPVTGAVITVPAYFNDMQRQATKDAGTIAGLDVL</sequence>
<gene>
    <name evidence="3" type="ORF">LTRI10_LOCUS11966</name>
</gene>
<dbReference type="GO" id="GO:0005524">
    <property type="term" value="F:ATP binding"/>
    <property type="evidence" value="ECO:0007669"/>
    <property type="project" value="UniProtKB-KW"/>
</dbReference>
<accession>A0AAV2D7B8</accession>
<evidence type="ECO:0000256" key="1">
    <source>
        <dbReference type="ARBA" id="ARBA00022741"/>
    </source>
</evidence>
<proteinExistence type="predicted"/>
<protein>
    <submittedName>
        <fullName evidence="3">Uncharacterized protein</fullName>
    </submittedName>
</protein>
<dbReference type="InterPro" id="IPR018181">
    <property type="entry name" value="Heat_shock_70_CS"/>
</dbReference>
<dbReference type="InterPro" id="IPR013126">
    <property type="entry name" value="Hsp_70_fam"/>
</dbReference>
<dbReference type="GO" id="GO:0140662">
    <property type="term" value="F:ATP-dependent protein folding chaperone"/>
    <property type="evidence" value="ECO:0007669"/>
    <property type="project" value="InterPro"/>
</dbReference>
<dbReference type="AlphaFoldDB" id="A0AAV2D7B8"/>
<reference evidence="3 4" key="1">
    <citation type="submission" date="2024-04" db="EMBL/GenBank/DDBJ databases">
        <authorList>
            <person name="Fracassetti M."/>
        </authorList>
    </citation>
    <scope>NUCLEOTIDE SEQUENCE [LARGE SCALE GENOMIC DNA]</scope>
</reference>
<dbReference type="PROSITE" id="PS00297">
    <property type="entry name" value="HSP70_1"/>
    <property type="match status" value="1"/>
</dbReference>
<dbReference type="PANTHER" id="PTHR19375">
    <property type="entry name" value="HEAT SHOCK PROTEIN 70KDA"/>
    <property type="match status" value="1"/>
</dbReference>
<dbReference type="EMBL" id="OZ034815">
    <property type="protein sequence ID" value="CAL1369267.1"/>
    <property type="molecule type" value="Genomic_DNA"/>
</dbReference>
<dbReference type="InterPro" id="IPR043129">
    <property type="entry name" value="ATPase_NBD"/>
</dbReference>
<organism evidence="3 4">
    <name type="scientific">Linum trigynum</name>
    <dbReference type="NCBI Taxonomy" id="586398"/>
    <lineage>
        <taxon>Eukaryota</taxon>
        <taxon>Viridiplantae</taxon>
        <taxon>Streptophyta</taxon>
        <taxon>Embryophyta</taxon>
        <taxon>Tracheophyta</taxon>
        <taxon>Spermatophyta</taxon>
        <taxon>Magnoliopsida</taxon>
        <taxon>eudicotyledons</taxon>
        <taxon>Gunneridae</taxon>
        <taxon>Pentapetalae</taxon>
        <taxon>rosids</taxon>
        <taxon>fabids</taxon>
        <taxon>Malpighiales</taxon>
        <taxon>Linaceae</taxon>
        <taxon>Linum</taxon>
    </lineage>
</organism>
<name>A0AAV2D7B8_9ROSI</name>
<dbReference type="Gene3D" id="3.30.420.40">
    <property type="match status" value="1"/>
</dbReference>
<dbReference type="Pfam" id="PF00012">
    <property type="entry name" value="HSP70"/>
    <property type="match status" value="1"/>
</dbReference>
<keyword evidence="2" id="KW-0067">ATP-binding</keyword>
<keyword evidence="4" id="KW-1185">Reference proteome</keyword>
<evidence type="ECO:0000313" key="3">
    <source>
        <dbReference type="EMBL" id="CAL1369267.1"/>
    </source>
</evidence>
<keyword evidence="1" id="KW-0547">Nucleotide-binding</keyword>
<dbReference type="Proteomes" id="UP001497516">
    <property type="component" value="Chromosome 2"/>
</dbReference>
<evidence type="ECO:0000313" key="4">
    <source>
        <dbReference type="Proteomes" id="UP001497516"/>
    </source>
</evidence>
<dbReference type="PRINTS" id="PR00301">
    <property type="entry name" value="HEATSHOCK70"/>
</dbReference>
<dbReference type="SUPFAM" id="SSF53067">
    <property type="entry name" value="Actin-like ATPase domain"/>
    <property type="match status" value="1"/>
</dbReference>
<evidence type="ECO:0000256" key="2">
    <source>
        <dbReference type="ARBA" id="ARBA00022840"/>
    </source>
</evidence>